<evidence type="ECO:0000256" key="3">
    <source>
        <dbReference type="ARBA" id="ARBA00023163"/>
    </source>
</evidence>
<reference evidence="5 6" key="1">
    <citation type="submission" date="2019-06" db="EMBL/GenBank/DDBJ databases">
        <title>Sequencing the genomes of 1000 actinobacteria strains.</title>
        <authorList>
            <person name="Klenk H.-P."/>
        </authorList>
    </citation>
    <scope>NUCLEOTIDE SEQUENCE [LARGE SCALE GENOMIC DNA]</scope>
    <source>
        <strain evidence="5 6">DSM 44826</strain>
    </source>
</reference>
<proteinExistence type="predicted"/>
<evidence type="ECO:0000313" key="6">
    <source>
        <dbReference type="Proteomes" id="UP000317940"/>
    </source>
</evidence>
<evidence type="ECO:0000256" key="2">
    <source>
        <dbReference type="ARBA" id="ARBA00023125"/>
    </source>
</evidence>
<dbReference type="SUPFAM" id="SSF46785">
    <property type="entry name" value="Winged helix' DNA-binding domain"/>
    <property type="match status" value="1"/>
</dbReference>
<dbReference type="InterPro" id="IPR000524">
    <property type="entry name" value="Tscrpt_reg_HTH_GntR"/>
</dbReference>
<comment type="caution">
    <text evidence="5">The sequence shown here is derived from an EMBL/GenBank/DDBJ whole genome shotgun (WGS) entry which is preliminary data.</text>
</comment>
<dbReference type="RefSeq" id="WP_281292730.1">
    <property type="nucleotide sequence ID" value="NZ_BAAAMZ010000002.1"/>
</dbReference>
<keyword evidence="2" id="KW-0238">DNA-binding</keyword>
<evidence type="ECO:0000256" key="1">
    <source>
        <dbReference type="ARBA" id="ARBA00023015"/>
    </source>
</evidence>
<dbReference type="PRINTS" id="PR00035">
    <property type="entry name" value="HTHGNTR"/>
</dbReference>
<dbReference type="GO" id="GO:0003677">
    <property type="term" value="F:DNA binding"/>
    <property type="evidence" value="ECO:0007669"/>
    <property type="project" value="UniProtKB-KW"/>
</dbReference>
<dbReference type="Pfam" id="PF00392">
    <property type="entry name" value="GntR"/>
    <property type="match status" value="1"/>
</dbReference>
<dbReference type="InterPro" id="IPR036390">
    <property type="entry name" value="WH_DNA-bd_sf"/>
</dbReference>
<dbReference type="CDD" id="cd07377">
    <property type="entry name" value="WHTH_GntR"/>
    <property type="match status" value="1"/>
</dbReference>
<dbReference type="Gene3D" id="1.20.120.530">
    <property type="entry name" value="GntR ligand-binding domain-like"/>
    <property type="match status" value="1"/>
</dbReference>
<dbReference type="GO" id="GO:0003700">
    <property type="term" value="F:DNA-binding transcription factor activity"/>
    <property type="evidence" value="ECO:0007669"/>
    <property type="project" value="InterPro"/>
</dbReference>
<dbReference type="Proteomes" id="UP000317940">
    <property type="component" value="Unassembled WGS sequence"/>
</dbReference>
<evidence type="ECO:0000259" key="4">
    <source>
        <dbReference type="PROSITE" id="PS50949"/>
    </source>
</evidence>
<dbReference type="SUPFAM" id="SSF48008">
    <property type="entry name" value="GntR ligand-binding domain-like"/>
    <property type="match status" value="1"/>
</dbReference>
<dbReference type="Gene3D" id="1.10.10.10">
    <property type="entry name" value="Winged helix-like DNA-binding domain superfamily/Winged helix DNA-binding domain"/>
    <property type="match status" value="1"/>
</dbReference>
<dbReference type="SMART" id="SM00895">
    <property type="entry name" value="FCD"/>
    <property type="match status" value="1"/>
</dbReference>
<dbReference type="InterPro" id="IPR036388">
    <property type="entry name" value="WH-like_DNA-bd_sf"/>
</dbReference>
<protein>
    <submittedName>
        <fullName evidence="5">GntR family transcriptional regulator</fullName>
    </submittedName>
</protein>
<keyword evidence="1" id="KW-0805">Transcription regulation</keyword>
<evidence type="ECO:0000313" key="5">
    <source>
        <dbReference type="EMBL" id="TWF91107.1"/>
    </source>
</evidence>
<name>A0A561TVH1_9ACTN</name>
<feature type="domain" description="HTH gntR-type" evidence="4">
    <location>
        <begin position="13"/>
        <end position="81"/>
    </location>
</feature>
<dbReference type="PROSITE" id="PS50949">
    <property type="entry name" value="HTH_GNTR"/>
    <property type="match status" value="1"/>
</dbReference>
<keyword evidence="3" id="KW-0804">Transcription</keyword>
<dbReference type="PANTHER" id="PTHR43537:SF5">
    <property type="entry name" value="UXU OPERON TRANSCRIPTIONAL REGULATOR"/>
    <property type="match status" value="1"/>
</dbReference>
<dbReference type="AlphaFoldDB" id="A0A561TVH1"/>
<dbReference type="EMBL" id="VIWT01000002">
    <property type="protein sequence ID" value="TWF91107.1"/>
    <property type="molecule type" value="Genomic_DNA"/>
</dbReference>
<sequence>MAEVTPGAASAYRPGYETAAERILELIAAEGLAPGDRLPTEYELAERIGTSRTVVREAVKMLSALGRVRALKGRGLFVADDPGMLGTTASPFFLPTDLEHVYMLFEFRRAQEMESSRLAATRATPAELRAIGEAVDLCGHGFETGDVATFIRGDDAFHMSVAAASHNFFTVAVIREARRLQSQSSLIGMSGELGPHAPQAVEEHAAIYRAIRAGDPEAAAQAAAVHIENSLEDYRKEIQRRLFQPGGTSPA</sequence>
<keyword evidence="6" id="KW-1185">Reference proteome</keyword>
<dbReference type="PANTHER" id="PTHR43537">
    <property type="entry name" value="TRANSCRIPTIONAL REGULATOR, GNTR FAMILY"/>
    <property type="match status" value="1"/>
</dbReference>
<accession>A0A561TVH1</accession>
<gene>
    <name evidence="5" type="ORF">FHX73_12219</name>
</gene>
<dbReference type="InterPro" id="IPR011711">
    <property type="entry name" value="GntR_C"/>
</dbReference>
<dbReference type="Pfam" id="PF07729">
    <property type="entry name" value="FCD"/>
    <property type="match status" value="1"/>
</dbReference>
<organism evidence="5 6">
    <name type="scientific">Kitasatospora viridis</name>
    <dbReference type="NCBI Taxonomy" id="281105"/>
    <lineage>
        <taxon>Bacteria</taxon>
        <taxon>Bacillati</taxon>
        <taxon>Actinomycetota</taxon>
        <taxon>Actinomycetes</taxon>
        <taxon>Kitasatosporales</taxon>
        <taxon>Streptomycetaceae</taxon>
        <taxon>Kitasatospora</taxon>
    </lineage>
</organism>
<dbReference type="InterPro" id="IPR008920">
    <property type="entry name" value="TF_FadR/GntR_C"/>
</dbReference>
<dbReference type="SMART" id="SM00345">
    <property type="entry name" value="HTH_GNTR"/>
    <property type="match status" value="1"/>
</dbReference>